<keyword evidence="2" id="KW-1185">Reference proteome</keyword>
<comment type="caution">
    <text evidence="1">The sequence shown here is derived from an EMBL/GenBank/DDBJ whole genome shotgun (WGS) entry which is preliminary data.</text>
</comment>
<accession>A0A225AMJ1</accession>
<dbReference type="OrthoDB" id="4524525at2759"/>
<protein>
    <recommendedName>
        <fullName evidence="3">F-box domain-containing protein</fullName>
    </recommendedName>
</protein>
<organism evidence="1 2">
    <name type="scientific">Talaromyces atroroseus</name>
    <dbReference type="NCBI Taxonomy" id="1441469"/>
    <lineage>
        <taxon>Eukaryota</taxon>
        <taxon>Fungi</taxon>
        <taxon>Dikarya</taxon>
        <taxon>Ascomycota</taxon>
        <taxon>Pezizomycotina</taxon>
        <taxon>Eurotiomycetes</taxon>
        <taxon>Eurotiomycetidae</taxon>
        <taxon>Eurotiales</taxon>
        <taxon>Trichocomaceae</taxon>
        <taxon>Talaromyces</taxon>
        <taxon>Talaromyces sect. Trachyspermi</taxon>
    </lineage>
</organism>
<evidence type="ECO:0008006" key="3">
    <source>
        <dbReference type="Google" id="ProtNLM"/>
    </source>
</evidence>
<reference evidence="1 2" key="1">
    <citation type="submission" date="2015-06" db="EMBL/GenBank/DDBJ databases">
        <title>Talaromyces atroroseus IBT 11181 draft genome.</title>
        <authorList>
            <person name="Rasmussen K.B."/>
            <person name="Rasmussen S."/>
            <person name="Petersen B."/>
            <person name="Sicheritz-Ponten T."/>
            <person name="Mortensen U.H."/>
            <person name="Thrane U."/>
        </authorList>
    </citation>
    <scope>NUCLEOTIDE SEQUENCE [LARGE SCALE GENOMIC DNA]</scope>
    <source>
        <strain evidence="1 2">IBT 11181</strain>
    </source>
</reference>
<dbReference type="GeneID" id="31001998"/>
<sequence length="368" mass="42440">MRIYTRMLGTDDGQWANPALPCCILCGTRIECDENARDFFSQVPGLEPNSVRYKILPEGELHSMLAEGKCQWKSAYRAIVKPLDGPPIISGASYRHRSFGVRGGYTMAVPRRQDTVILAKGIIHPRGEFLWFKEPEQDPSLVEGAQIGWPIHESCWMMADKCFRREFIENNIELFMHALDEEHRRKRADRGINGPIDRESGNWGFLQRDPMYIPELRQLAQMGLEKYQSSTVAQMNQSTYKGAMTASAFRISPGSFSRLPLDIAMEIAGYLSGPDLRRLIIAAQWKFPSIYWKRRIPAVIFELYEVLARRDIDWQHVGLEYDRLMERTNGIHHRLRLADYLSRIHASCHNNLGEVFLEEGQFITYVDL</sequence>
<evidence type="ECO:0000313" key="1">
    <source>
        <dbReference type="EMBL" id="OKL62110.1"/>
    </source>
</evidence>
<dbReference type="Proteomes" id="UP000214365">
    <property type="component" value="Unassembled WGS sequence"/>
</dbReference>
<name>A0A225AMJ1_TALAT</name>
<proteinExistence type="predicted"/>
<dbReference type="EMBL" id="LFMY01000003">
    <property type="protein sequence ID" value="OKL62110.1"/>
    <property type="molecule type" value="Genomic_DNA"/>
</dbReference>
<gene>
    <name evidence="1" type="ORF">UA08_02243</name>
</gene>
<evidence type="ECO:0000313" key="2">
    <source>
        <dbReference type="Proteomes" id="UP000214365"/>
    </source>
</evidence>
<dbReference type="RefSeq" id="XP_020122231.1">
    <property type="nucleotide sequence ID" value="XM_020264264.1"/>
</dbReference>
<dbReference type="AlphaFoldDB" id="A0A225AMJ1"/>